<sequence length="268" mass="29191">MSKGIGFIGGGNMAAGIIGGLIKRRVFLPENIYVKEAVTKREYELKREFGISIVESAEDLALKANLIVFAVRPQDGEAAAKEILPYLDEKKIIVSLLAGISIDKLHKWFGEKTHIARVMPNTMIESQRGYSALVFDKEFPNEKKEKVTAIVDAIGKTMEMQENQLDAFTAIGCAGPEWLTLITASLVDAGVKIGLSRSDSKQIVIENLIATGMVLEKTNKHFYQIIDEINAPGGISIEGLHVLAKAGVQGSIMEAVEAAYKKTTEIGK</sequence>
<comment type="function">
    <text evidence="5">Catalyzes the reduction of 1-pyrroline-5-carboxylate (PCA) to L-proline.</text>
</comment>
<organism evidence="10 11">
    <name type="scientific">Lachnoanaerobaculum saburreum</name>
    <dbReference type="NCBI Taxonomy" id="467210"/>
    <lineage>
        <taxon>Bacteria</taxon>
        <taxon>Bacillati</taxon>
        <taxon>Bacillota</taxon>
        <taxon>Clostridia</taxon>
        <taxon>Lachnospirales</taxon>
        <taxon>Lachnospiraceae</taxon>
        <taxon>Lachnoanaerobaculum</taxon>
    </lineage>
</organism>
<comment type="pathway">
    <text evidence="5">Amino-acid biosynthesis; L-proline biosynthesis; L-proline from L-glutamate 5-semialdehyde: step 1/1.</text>
</comment>
<dbReference type="InterPro" id="IPR029036">
    <property type="entry name" value="P5CR_dimer"/>
</dbReference>
<keyword evidence="4 5" id="KW-0560">Oxidoreductase</keyword>
<dbReference type="Proteomes" id="UP000070394">
    <property type="component" value="Unassembled WGS sequence"/>
</dbReference>
<evidence type="ECO:0000256" key="2">
    <source>
        <dbReference type="ARBA" id="ARBA00022650"/>
    </source>
</evidence>
<evidence type="ECO:0000313" key="11">
    <source>
        <dbReference type="Proteomes" id="UP000070394"/>
    </source>
</evidence>
<evidence type="ECO:0000256" key="5">
    <source>
        <dbReference type="HAMAP-Rule" id="MF_01925"/>
    </source>
</evidence>
<evidence type="ECO:0000259" key="9">
    <source>
        <dbReference type="Pfam" id="PF14748"/>
    </source>
</evidence>
<dbReference type="EC" id="1.5.1.2" evidence="5 6"/>
<feature type="domain" description="Pyrroline-5-carboxylate reductase catalytic N-terminal" evidence="8">
    <location>
        <begin position="5"/>
        <end position="99"/>
    </location>
</feature>
<evidence type="ECO:0000259" key="8">
    <source>
        <dbReference type="Pfam" id="PF03807"/>
    </source>
</evidence>
<keyword evidence="11" id="KW-1185">Reference proteome</keyword>
<comment type="subcellular location">
    <subcellularLocation>
        <location evidence="5">Cytoplasm</location>
    </subcellularLocation>
</comment>
<dbReference type="Pfam" id="PF03807">
    <property type="entry name" value="F420_oxidored"/>
    <property type="match status" value="1"/>
</dbReference>
<dbReference type="InterPro" id="IPR028939">
    <property type="entry name" value="P5C_Rdtase_cat_N"/>
</dbReference>
<evidence type="ECO:0000256" key="6">
    <source>
        <dbReference type="NCBIfam" id="TIGR00112"/>
    </source>
</evidence>
<dbReference type="SUPFAM" id="SSF48179">
    <property type="entry name" value="6-phosphogluconate dehydrogenase C-terminal domain-like"/>
    <property type="match status" value="1"/>
</dbReference>
<name>A0A133ZDG1_9FIRM</name>
<evidence type="ECO:0000313" key="10">
    <source>
        <dbReference type="EMBL" id="KXB53478.1"/>
    </source>
</evidence>
<evidence type="ECO:0000256" key="7">
    <source>
        <dbReference type="PIRSR" id="PIRSR000193-1"/>
    </source>
</evidence>
<dbReference type="RefSeq" id="WP_060932107.1">
    <property type="nucleotide sequence ID" value="NZ_KQ959848.1"/>
</dbReference>
<comment type="similarity">
    <text evidence="1 5">Belongs to the pyrroline-5-carboxylate reductase family.</text>
</comment>
<keyword evidence="3 5" id="KW-0521">NADP</keyword>
<protein>
    <recommendedName>
        <fullName evidence="5 6">Pyrroline-5-carboxylate reductase</fullName>
        <shortName evidence="5">P5C reductase</shortName>
        <shortName evidence="5">P5CR</shortName>
        <ecNumber evidence="5 6">1.5.1.2</ecNumber>
    </recommendedName>
    <alternativeName>
        <fullName evidence="5">PCA reductase</fullName>
    </alternativeName>
</protein>
<accession>A0A133ZDG1</accession>
<dbReference type="Gene3D" id="1.10.3730.10">
    <property type="entry name" value="ProC C-terminal domain-like"/>
    <property type="match status" value="1"/>
</dbReference>
<dbReference type="PATRIC" id="fig|467210.3.peg.2525"/>
<comment type="catalytic activity">
    <reaction evidence="5">
        <text>L-proline + NADP(+) = (S)-1-pyrroline-5-carboxylate + NADPH + 2 H(+)</text>
        <dbReference type="Rhea" id="RHEA:14109"/>
        <dbReference type="ChEBI" id="CHEBI:15378"/>
        <dbReference type="ChEBI" id="CHEBI:17388"/>
        <dbReference type="ChEBI" id="CHEBI:57783"/>
        <dbReference type="ChEBI" id="CHEBI:58349"/>
        <dbReference type="ChEBI" id="CHEBI:60039"/>
        <dbReference type="EC" id="1.5.1.2"/>
    </reaction>
</comment>
<feature type="domain" description="Pyrroline-5-carboxylate reductase dimerisation" evidence="9">
    <location>
        <begin position="162"/>
        <end position="265"/>
    </location>
</feature>
<comment type="caution">
    <text evidence="10">The sequence shown here is derived from an EMBL/GenBank/DDBJ whole genome shotgun (WGS) entry which is preliminary data.</text>
</comment>
<dbReference type="HAMAP" id="MF_01925">
    <property type="entry name" value="P5C_reductase"/>
    <property type="match status" value="1"/>
</dbReference>
<dbReference type="Gene3D" id="3.40.50.720">
    <property type="entry name" value="NAD(P)-binding Rossmann-like Domain"/>
    <property type="match status" value="1"/>
</dbReference>
<dbReference type="SUPFAM" id="SSF51735">
    <property type="entry name" value="NAD(P)-binding Rossmann-fold domains"/>
    <property type="match status" value="1"/>
</dbReference>
<proteinExistence type="inferred from homology"/>
<dbReference type="PANTHER" id="PTHR11645:SF0">
    <property type="entry name" value="PYRROLINE-5-CARBOXYLATE REDUCTASE 3"/>
    <property type="match status" value="1"/>
</dbReference>
<dbReference type="InterPro" id="IPR036291">
    <property type="entry name" value="NAD(P)-bd_dom_sf"/>
</dbReference>
<evidence type="ECO:0000256" key="4">
    <source>
        <dbReference type="ARBA" id="ARBA00023002"/>
    </source>
</evidence>
<feature type="binding site" evidence="7">
    <location>
        <begin position="8"/>
        <end position="13"/>
    </location>
    <ligand>
        <name>NADP(+)</name>
        <dbReference type="ChEBI" id="CHEBI:58349"/>
    </ligand>
</feature>
<keyword evidence="2 5" id="KW-0641">Proline biosynthesis</keyword>
<comment type="catalytic activity">
    <reaction evidence="5">
        <text>L-proline + NAD(+) = (S)-1-pyrroline-5-carboxylate + NADH + 2 H(+)</text>
        <dbReference type="Rhea" id="RHEA:14105"/>
        <dbReference type="ChEBI" id="CHEBI:15378"/>
        <dbReference type="ChEBI" id="CHEBI:17388"/>
        <dbReference type="ChEBI" id="CHEBI:57540"/>
        <dbReference type="ChEBI" id="CHEBI:57945"/>
        <dbReference type="ChEBI" id="CHEBI:60039"/>
        <dbReference type="EC" id="1.5.1.2"/>
    </reaction>
</comment>
<reference evidence="11" key="1">
    <citation type="submission" date="2016-01" db="EMBL/GenBank/DDBJ databases">
        <authorList>
            <person name="Mitreva M."/>
            <person name="Pepin K.H."/>
            <person name="Mihindukulasuriya K.A."/>
            <person name="Fulton R."/>
            <person name="Fronick C."/>
            <person name="O'Laughlin M."/>
            <person name="Miner T."/>
            <person name="Herter B."/>
            <person name="Rosa B.A."/>
            <person name="Cordes M."/>
            <person name="Tomlinson C."/>
            <person name="Wollam A."/>
            <person name="Palsikar V.B."/>
            <person name="Mardis E.R."/>
            <person name="Wilson R.K."/>
        </authorList>
    </citation>
    <scope>NUCLEOTIDE SEQUENCE [LARGE SCALE GENOMIC DNA]</scope>
    <source>
        <strain evidence="11">DNF00896</strain>
    </source>
</reference>
<gene>
    <name evidence="5" type="primary">proC</name>
    <name evidence="10" type="ORF">HMPREF1866_02550</name>
</gene>
<dbReference type="NCBIfam" id="TIGR00112">
    <property type="entry name" value="proC"/>
    <property type="match status" value="1"/>
</dbReference>
<dbReference type="PANTHER" id="PTHR11645">
    <property type="entry name" value="PYRROLINE-5-CARBOXYLATE REDUCTASE"/>
    <property type="match status" value="1"/>
</dbReference>
<evidence type="ECO:0000256" key="3">
    <source>
        <dbReference type="ARBA" id="ARBA00022857"/>
    </source>
</evidence>
<evidence type="ECO:0000256" key="1">
    <source>
        <dbReference type="ARBA" id="ARBA00005525"/>
    </source>
</evidence>
<feature type="binding site" evidence="7">
    <location>
        <begin position="70"/>
        <end position="73"/>
    </location>
    <ligand>
        <name>NADP(+)</name>
        <dbReference type="ChEBI" id="CHEBI:58349"/>
    </ligand>
</feature>
<dbReference type="InterPro" id="IPR008927">
    <property type="entry name" value="6-PGluconate_DH-like_C_sf"/>
</dbReference>
<dbReference type="OrthoDB" id="9805754at2"/>
<dbReference type="PIRSF" id="PIRSF000193">
    <property type="entry name" value="Pyrrol-5-carb_rd"/>
    <property type="match status" value="1"/>
</dbReference>
<dbReference type="InterPro" id="IPR000304">
    <property type="entry name" value="Pyrroline-COOH_reductase"/>
</dbReference>
<keyword evidence="5" id="KW-0963">Cytoplasm</keyword>
<dbReference type="STRING" id="467210.HMPREF1866_02550"/>
<dbReference type="AlphaFoldDB" id="A0A133ZDG1"/>
<dbReference type="GO" id="GO:0055129">
    <property type="term" value="P:L-proline biosynthetic process"/>
    <property type="evidence" value="ECO:0007669"/>
    <property type="project" value="UniProtKB-UniRule"/>
</dbReference>
<dbReference type="EMBL" id="LSDA01000140">
    <property type="protein sequence ID" value="KXB53478.1"/>
    <property type="molecule type" value="Genomic_DNA"/>
</dbReference>
<dbReference type="Pfam" id="PF14748">
    <property type="entry name" value="P5CR_dimer"/>
    <property type="match status" value="1"/>
</dbReference>
<keyword evidence="5" id="KW-0028">Amino-acid biosynthesis</keyword>
<dbReference type="GO" id="GO:0005737">
    <property type="term" value="C:cytoplasm"/>
    <property type="evidence" value="ECO:0007669"/>
    <property type="project" value="UniProtKB-SubCell"/>
</dbReference>
<dbReference type="GO" id="GO:0004735">
    <property type="term" value="F:pyrroline-5-carboxylate reductase activity"/>
    <property type="evidence" value="ECO:0007669"/>
    <property type="project" value="UniProtKB-UniRule"/>
</dbReference>
<dbReference type="UniPathway" id="UPA00098">
    <property type="reaction ID" value="UER00361"/>
</dbReference>